<evidence type="ECO:0000313" key="1">
    <source>
        <dbReference type="EMBL" id="KAL0405407.1"/>
    </source>
</evidence>
<organism evidence="1">
    <name type="scientific">Sesamum latifolium</name>
    <dbReference type="NCBI Taxonomy" id="2727402"/>
    <lineage>
        <taxon>Eukaryota</taxon>
        <taxon>Viridiplantae</taxon>
        <taxon>Streptophyta</taxon>
        <taxon>Embryophyta</taxon>
        <taxon>Tracheophyta</taxon>
        <taxon>Spermatophyta</taxon>
        <taxon>Magnoliopsida</taxon>
        <taxon>eudicotyledons</taxon>
        <taxon>Gunneridae</taxon>
        <taxon>Pentapetalae</taxon>
        <taxon>asterids</taxon>
        <taxon>lamiids</taxon>
        <taxon>Lamiales</taxon>
        <taxon>Pedaliaceae</taxon>
        <taxon>Sesamum</taxon>
    </lineage>
</organism>
<protein>
    <submittedName>
        <fullName evidence="1">Uncharacterized protein</fullName>
    </submittedName>
</protein>
<name>A0AAW2TKW4_9LAMI</name>
<comment type="caution">
    <text evidence="1">The sequence shown here is derived from an EMBL/GenBank/DDBJ whole genome shotgun (WGS) entry which is preliminary data.</text>
</comment>
<reference evidence="1" key="2">
    <citation type="journal article" date="2024" name="Plant">
        <title>Genomic evolution and insights into agronomic trait innovations of Sesamum species.</title>
        <authorList>
            <person name="Miao H."/>
            <person name="Wang L."/>
            <person name="Qu L."/>
            <person name="Liu H."/>
            <person name="Sun Y."/>
            <person name="Le M."/>
            <person name="Wang Q."/>
            <person name="Wei S."/>
            <person name="Zheng Y."/>
            <person name="Lin W."/>
            <person name="Duan Y."/>
            <person name="Cao H."/>
            <person name="Xiong S."/>
            <person name="Wang X."/>
            <person name="Wei L."/>
            <person name="Li C."/>
            <person name="Ma Q."/>
            <person name="Ju M."/>
            <person name="Zhao R."/>
            <person name="Li G."/>
            <person name="Mu C."/>
            <person name="Tian Q."/>
            <person name="Mei H."/>
            <person name="Zhang T."/>
            <person name="Gao T."/>
            <person name="Zhang H."/>
        </authorList>
    </citation>
    <scope>NUCLEOTIDE SEQUENCE</scope>
    <source>
        <strain evidence="1">KEN1</strain>
    </source>
</reference>
<reference evidence="1" key="1">
    <citation type="submission" date="2020-06" db="EMBL/GenBank/DDBJ databases">
        <authorList>
            <person name="Li T."/>
            <person name="Hu X."/>
            <person name="Zhang T."/>
            <person name="Song X."/>
            <person name="Zhang H."/>
            <person name="Dai N."/>
            <person name="Sheng W."/>
            <person name="Hou X."/>
            <person name="Wei L."/>
        </authorList>
    </citation>
    <scope>NUCLEOTIDE SEQUENCE</scope>
    <source>
        <strain evidence="1">KEN1</strain>
        <tissue evidence="1">Leaf</tissue>
    </source>
</reference>
<dbReference type="EMBL" id="JACGWN010000014">
    <property type="protein sequence ID" value="KAL0405407.1"/>
    <property type="molecule type" value="Genomic_DNA"/>
</dbReference>
<proteinExistence type="predicted"/>
<accession>A0AAW2TKW4</accession>
<sequence length="76" mass="8782">MASSMEFSEESFVRFVKEVLPDHDHLEATSRRTGPDPSIFRSDWGWSLRQAAMATRRLIDEDNVRDERGEANEGVR</sequence>
<dbReference type="AlphaFoldDB" id="A0AAW2TKW4"/>
<gene>
    <name evidence="1" type="ORF">Slati_3854600</name>
</gene>